<dbReference type="Pfam" id="PF01981">
    <property type="entry name" value="PTH2"/>
    <property type="match status" value="1"/>
</dbReference>
<evidence type="ECO:0000256" key="1">
    <source>
        <dbReference type="ARBA" id="ARBA00013260"/>
    </source>
</evidence>
<dbReference type="InterPro" id="IPR002833">
    <property type="entry name" value="PTH2"/>
</dbReference>
<dbReference type="EC" id="3.1.1.29" evidence="1"/>
<organism evidence="5 6">
    <name type="scientific">Nocardia aurantia</name>
    <dbReference type="NCBI Taxonomy" id="2585199"/>
    <lineage>
        <taxon>Bacteria</taxon>
        <taxon>Bacillati</taxon>
        <taxon>Actinomycetota</taxon>
        <taxon>Actinomycetes</taxon>
        <taxon>Mycobacteriales</taxon>
        <taxon>Nocardiaceae</taxon>
        <taxon>Nocardia</taxon>
    </lineage>
</organism>
<evidence type="ECO:0000256" key="4">
    <source>
        <dbReference type="SAM" id="MobiDB-lite"/>
    </source>
</evidence>
<dbReference type="GO" id="GO:0004045">
    <property type="term" value="F:peptidyl-tRNA hydrolase activity"/>
    <property type="evidence" value="ECO:0007669"/>
    <property type="project" value="UniProtKB-EC"/>
</dbReference>
<evidence type="ECO:0000313" key="6">
    <source>
        <dbReference type="Proteomes" id="UP000431401"/>
    </source>
</evidence>
<dbReference type="EMBL" id="WEGI01000011">
    <property type="protein sequence ID" value="MQY29491.1"/>
    <property type="molecule type" value="Genomic_DNA"/>
</dbReference>
<evidence type="ECO:0000313" key="5">
    <source>
        <dbReference type="EMBL" id="MQY29491.1"/>
    </source>
</evidence>
<evidence type="ECO:0000256" key="3">
    <source>
        <dbReference type="ARBA" id="ARBA00048707"/>
    </source>
</evidence>
<comment type="caution">
    <text evidence="5">The sequence shown here is derived from an EMBL/GenBank/DDBJ whole genome shotgun (WGS) entry which is preliminary data.</text>
</comment>
<gene>
    <name evidence="5" type="ORF">NRB56_50810</name>
</gene>
<keyword evidence="6" id="KW-1185">Reference proteome</keyword>
<protein>
    <recommendedName>
        <fullName evidence="1">peptidyl-tRNA hydrolase</fullName>
        <ecNumber evidence="1">3.1.1.29</ecNumber>
    </recommendedName>
</protein>
<accession>A0A7K0DUQ7</accession>
<feature type="compositionally biased region" description="Low complexity" evidence="4">
    <location>
        <begin position="107"/>
        <end position="129"/>
    </location>
</feature>
<comment type="catalytic activity">
    <reaction evidence="3">
        <text>an N-acyl-L-alpha-aminoacyl-tRNA + H2O = an N-acyl-L-amino acid + a tRNA + H(+)</text>
        <dbReference type="Rhea" id="RHEA:54448"/>
        <dbReference type="Rhea" id="RHEA-COMP:10123"/>
        <dbReference type="Rhea" id="RHEA-COMP:13883"/>
        <dbReference type="ChEBI" id="CHEBI:15377"/>
        <dbReference type="ChEBI" id="CHEBI:15378"/>
        <dbReference type="ChEBI" id="CHEBI:59874"/>
        <dbReference type="ChEBI" id="CHEBI:78442"/>
        <dbReference type="ChEBI" id="CHEBI:138191"/>
        <dbReference type="EC" id="3.1.1.29"/>
    </reaction>
</comment>
<feature type="region of interest" description="Disordered" evidence="4">
    <location>
        <begin position="107"/>
        <end position="138"/>
    </location>
</feature>
<evidence type="ECO:0000256" key="2">
    <source>
        <dbReference type="ARBA" id="ARBA00022801"/>
    </source>
</evidence>
<dbReference type="InterPro" id="IPR023476">
    <property type="entry name" value="Pep_tRNA_hydro_II_dom_sf"/>
</dbReference>
<reference evidence="5 6" key="1">
    <citation type="submission" date="2019-10" db="EMBL/GenBank/DDBJ databases">
        <title>Nocardia macrotermitis sp. nov. and Nocardia aurantia sp. nov., isolated from the gut of fungus growing-termite Macrotermes natalensis.</title>
        <authorList>
            <person name="Benndorf R."/>
            <person name="Schwitalla J."/>
            <person name="Martin K."/>
            <person name="De Beer W."/>
            <person name="Kaster A.-K."/>
            <person name="Vollmers J."/>
            <person name="Poulsen M."/>
            <person name="Beemelmanns C."/>
        </authorList>
    </citation>
    <scope>NUCLEOTIDE SEQUENCE [LARGE SCALE GENOMIC DNA]</scope>
    <source>
        <strain evidence="5 6">RB56</strain>
    </source>
</reference>
<sequence length="415" mass="41826">MGSSESDTRHAASPGGSPADPAHGAPSRRCAEAASSADGVVRPGASAASVTATEDVEVQGISTVLEPVAARDAVTEDASTENAVAEEVPATPAVAATGDVAMEVVSDAPAGPTSSAGGAEPESASGGNAVPATTDVVPGAGPAGRVSLGVAADERAEFAVRHAELATGYGGGGDPDDPALVQAMQMVLYMPKNGDVPVRSALLAAAASAAVALCLDPRVGPGGEWEQRYLTWKRSRIRKVARRARGAQWTAAGEADGVTVETDGARARALVPGPVGAIDPRIRRLQIGGTELESDQPGPPDPALPVLWVNADLGMTVGKAAAQVGHASMLLAGALPVDEAFAWSRRGFRCSVRDAAGEHWAALCDRVPEGTAVAVRDAGFTEVAPGSMTVIAVPAAHPLEVPDSDTTSIPPESHR</sequence>
<feature type="compositionally biased region" description="Low complexity" evidence="4">
    <location>
        <begin position="11"/>
        <end position="27"/>
    </location>
</feature>
<proteinExistence type="predicted"/>
<dbReference type="AlphaFoldDB" id="A0A7K0DUQ7"/>
<feature type="region of interest" description="Disordered" evidence="4">
    <location>
        <begin position="72"/>
        <end position="91"/>
    </location>
</feature>
<feature type="compositionally biased region" description="Basic and acidic residues" evidence="4">
    <location>
        <begin position="1"/>
        <end position="10"/>
    </location>
</feature>
<name>A0A7K0DUQ7_9NOCA</name>
<keyword evidence="2" id="KW-0378">Hydrolase</keyword>
<feature type="region of interest" description="Disordered" evidence="4">
    <location>
        <begin position="1"/>
        <end position="55"/>
    </location>
</feature>
<dbReference type="Gene3D" id="3.40.1490.10">
    <property type="entry name" value="Bit1"/>
    <property type="match status" value="1"/>
</dbReference>
<dbReference type="Proteomes" id="UP000431401">
    <property type="component" value="Unassembled WGS sequence"/>
</dbReference>
<dbReference type="SUPFAM" id="SSF102462">
    <property type="entry name" value="Peptidyl-tRNA hydrolase II"/>
    <property type="match status" value="1"/>
</dbReference>